<reference evidence="5" key="1">
    <citation type="submission" date="2012-06" db="EMBL/GenBank/DDBJ databases">
        <title>The complete genome of Flexibacter litoralis DSM 6794.</title>
        <authorList>
            <person name="Lucas S."/>
            <person name="Copeland A."/>
            <person name="Lapidus A."/>
            <person name="Glavina del Rio T."/>
            <person name="Dalin E."/>
            <person name="Tice H."/>
            <person name="Bruce D."/>
            <person name="Goodwin L."/>
            <person name="Pitluck S."/>
            <person name="Peters L."/>
            <person name="Ovchinnikova G."/>
            <person name="Lu M."/>
            <person name="Kyrpides N."/>
            <person name="Mavromatis K."/>
            <person name="Ivanova N."/>
            <person name="Brettin T."/>
            <person name="Detter J.C."/>
            <person name="Han C."/>
            <person name="Larimer F."/>
            <person name="Land M."/>
            <person name="Hauser L."/>
            <person name="Markowitz V."/>
            <person name="Cheng J.-F."/>
            <person name="Hugenholtz P."/>
            <person name="Woyke T."/>
            <person name="Wu D."/>
            <person name="Spring S."/>
            <person name="Lang E."/>
            <person name="Kopitz M."/>
            <person name="Brambilla E."/>
            <person name="Klenk H.-P."/>
            <person name="Eisen J.A."/>
        </authorList>
    </citation>
    <scope>NUCLEOTIDE SEQUENCE [LARGE SCALE GENOMIC DNA]</scope>
    <source>
        <strain evidence="5">ATCC 23117 / DSM 6794 / NBRC 15988 / NCIMB 1366 / Sio-4</strain>
    </source>
</reference>
<dbReference type="EMBL" id="CP003345">
    <property type="protein sequence ID" value="AFM05120.1"/>
    <property type="molecule type" value="Genomic_DNA"/>
</dbReference>
<protein>
    <submittedName>
        <fullName evidence="4">Transcriptional regulator</fullName>
    </submittedName>
</protein>
<dbReference type="PATRIC" id="fig|880071.3.peg.2753"/>
<dbReference type="PANTHER" id="PTHR43479">
    <property type="entry name" value="ACREF/ENVCD OPERON REPRESSOR-RELATED"/>
    <property type="match status" value="1"/>
</dbReference>
<dbReference type="PANTHER" id="PTHR43479:SF11">
    <property type="entry name" value="ACREF_ENVCD OPERON REPRESSOR-RELATED"/>
    <property type="match status" value="1"/>
</dbReference>
<dbReference type="OrthoDB" id="6430772at2"/>
<dbReference type="HOGENOM" id="CLU_069356_12_9_10"/>
<proteinExistence type="predicted"/>
<evidence type="ECO:0000256" key="1">
    <source>
        <dbReference type="ARBA" id="ARBA00023125"/>
    </source>
</evidence>
<sequence length="190" mass="22240">MKLKSAEKEERIYEVVLELTQKVGLAGLRISDIAKEADLAHGTLYIYFKNKKELINQLYKKIKSKVSSELLPENIQDYSIKDGMFILWKNYLHYLVNNQQKIHFMTQCGSSNILNEENKSISDSLMKKTNSFFQKGIDLKDIKDVEIELLISIFRGMIENIALQITQKKLDYTPKLIENSFEIYWHGIRK</sequence>
<dbReference type="PROSITE" id="PS50977">
    <property type="entry name" value="HTH_TETR_2"/>
    <property type="match status" value="1"/>
</dbReference>
<dbReference type="InterPro" id="IPR032551">
    <property type="entry name" value="BscR_C"/>
</dbReference>
<gene>
    <name evidence="4" type="ordered locus">Fleli_2767</name>
</gene>
<keyword evidence="1 2" id="KW-0238">DNA-binding</keyword>
<dbReference type="Pfam" id="PF00440">
    <property type="entry name" value="TetR_N"/>
    <property type="match status" value="1"/>
</dbReference>
<dbReference type="InterPro" id="IPR050624">
    <property type="entry name" value="HTH-type_Tx_Regulator"/>
</dbReference>
<dbReference type="Gene3D" id="1.10.357.10">
    <property type="entry name" value="Tetracycline Repressor, domain 2"/>
    <property type="match status" value="1"/>
</dbReference>
<keyword evidence="5" id="KW-1185">Reference proteome</keyword>
<evidence type="ECO:0000313" key="4">
    <source>
        <dbReference type="EMBL" id="AFM05120.1"/>
    </source>
</evidence>
<dbReference type="KEGG" id="fli:Fleli_2767"/>
<dbReference type="RefSeq" id="WP_014798555.1">
    <property type="nucleotide sequence ID" value="NC_018018.1"/>
</dbReference>
<dbReference type="Pfam" id="PF16295">
    <property type="entry name" value="TetR_C_10"/>
    <property type="match status" value="1"/>
</dbReference>
<evidence type="ECO:0000256" key="2">
    <source>
        <dbReference type="PROSITE-ProRule" id="PRU00335"/>
    </source>
</evidence>
<dbReference type="InterPro" id="IPR001647">
    <property type="entry name" value="HTH_TetR"/>
</dbReference>
<dbReference type="GO" id="GO:0003677">
    <property type="term" value="F:DNA binding"/>
    <property type="evidence" value="ECO:0007669"/>
    <property type="project" value="UniProtKB-UniRule"/>
</dbReference>
<organism evidence="4 5">
    <name type="scientific">Bernardetia litoralis (strain ATCC 23117 / DSM 6794 / NBRC 15988 / NCIMB 1366 / Fx l1 / Sio-4)</name>
    <name type="common">Flexibacter litoralis</name>
    <dbReference type="NCBI Taxonomy" id="880071"/>
    <lineage>
        <taxon>Bacteria</taxon>
        <taxon>Pseudomonadati</taxon>
        <taxon>Bacteroidota</taxon>
        <taxon>Cytophagia</taxon>
        <taxon>Cytophagales</taxon>
        <taxon>Bernardetiaceae</taxon>
        <taxon>Bernardetia</taxon>
    </lineage>
</organism>
<dbReference type="InterPro" id="IPR009057">
    <property type="entry name" value="Homeodomain-like_sf"/>
</dbReference>
<dbReference type="eggNOG" id="COG1309">
    <property type="taxonomic scope" value="Bacteria"/>
</dbReference>
<feature type="DNA-binding region" description="H-T-H motif" evidence="2">
    <location>
        <begin position="29"/>
        <end position="48"/>
    </location>
</feature>
<evidence type="ECO:0000259" key="3">
    <source>
        <dbReference type="PROSITE" id="PS50977"/>
    </source>
</evidence>
<accession>I4AMD5</accession>
<name>I4AMD5_BERLS</name>
<dbReference type="AlphaFoldDB" id="I4AMD5"/>
<dbReference type="SUPFAM" id="SSF46689">
    <property type="entry name" value="Homeodomain-like"/>
    <property type="match status" value="1"/>
</dbReference>
<dbReference type="Proteomes" id="UP000006054">
    <property type="component" value="Chromosome"/>
</dbReference>
<feature type="domain" description="HTH tetR-type" evidence="3">
    <location>
        <begin position="6"/>
        <end position="66"/>
    </location>
</feature>
<evidence type="ECO:0000313" key="5">
    <source>
        <dbReference type="Proteomes" id="UP000006054"/>
    </source>
</evidence>
<dbReference type="PRINTS" id="PR00455">
    <property type="entry name" value="HTHTETR"/>
</dbReference>